<dbReference type="EMBL" id="HACG01041839">
    <property type="protein sequence ID" value="CEK88704.1"/>
    <property type="molecule type" value="Transcribed_RNA"/>
</dbReference>
<organism evidence="1">
    <name type="scientific">Arion vulgaris</name>
    <dbReference type="NCBI Taxonomy" id="1028688"/>
    <lineage>
        <taxon>Eukaryota</taxon>
        <taxon>Metazoa</taxon>
        <taxon>Spiralia</taxon>
        <taxon>Lophotrochozoa</taxon>
        <taxon>Mollusca</taxon>
        <taxon>Gastropoda</taxon>
        <taxon>Heterobranchia</taxon>
        <taxon>Euthyneura</taxon>
        <taxon>Panpulmonata</taxon>
        <taxon>Eupulmonata</taxon>
        <taxon>Stylommatophora</taxon>
        <taxon>Helicina</taxon>
        <taxon>Arionoidea</taxon>
        <taxon>Arionidae</taxon>
        <taxon>Arion</taxon>
    </lineage>
</organism>
<name>A0A0B7B5S5_9EUPU</name>
<accession>A0A0B7B5S5</accession>
<reference evidence="1" key="1">
    <citation type="submission" date="2014-12" db="EMBL/GenBank/DDBJ databases">
        <title>Insight into the proteome of Arion vulgaris.</title>
        <authorList>
            <person name="Aradska J."/>
            <person name="Bulat T."/>
            <person name="Smidak R."/>
            <person name="Sarate P."/>
            <person name="Gangsoo J."/>
            <person name="Sialana F."/>
            <person name="Bilban M."/>
            <person name="Lubec G."/>
        </authorList>
    </citation>
    <scope>NUCLEOTIDE SEQUENCE</scope>
    <source>
        <tissue evidence="1">Skin</tissue>
    </source>
</reference>
<gene>
    <name evidence="1" type="primary">ORF166577</name>
</gene>
<dbReference type="AlphaFoldDB" id="A0A0B7B5S5"/>
<protein>
    <submittedName>
        <fullName evidence="1">Uncharacterized protein</fullName>
    </submittedName>
</protein>
<feature type="non-terminal residue" evidence="1">
    <location>
        <position position="1"/>
    </location>
</feature>
<sequence length="86" mass="9710">HASSSTCTLGNSKLLKPLDRFKNYFSVFIASLTALSLPQTPACPTTNTCMPWTVDPHKPLQVGNFYRRQPLIPKPAILDLMKHRMR</sequence>
<proteinExistence type="predicted"/>
<evidence type="ECO:0000313" key="1">
    <source>
        <dbReference type="EMBL" id="CEK88704.1"/>
    </source>
</evidence>
<feature type="non-terminal residue" evidence="1">
    <location>
        <position position="86"/>
    </location>
</feature>